<dbReference type="GO" id="GO:0017119">
    <property type="term" value="C:Golgi transport complex"/>
    <property type="evidence" value="ECO:0007669"/>
    <property type="project" value="TreeGrafter"/>
</dbReference>
<dbReference type="GO" id="GO:0006891">
    <property type="term" value="P:intra-Golgi vesicle-mediated transport"/>
    <property type="evidence" value="ECO:0007669"/>
    <property type="project" value="TreeGrafter"/>
</dbReference>
<reference evidence="12" key="1">
    <citation type="submission" date="2022-07" db="EMBL/GenBank/DDBJ databases">
        <title>Phylogenomic reconstructions and comparative analyses of Kickxellomycotina fungi.</title>
        <authorList>
            <person name="Reynolds N.K."/>
            <person name="Stajich J.E."/>
            <person name="Barry K."/>
            <person name="Grigoriev I.V."/>
            <person name="Crous P."/>
            <person name="Smith M.E."/>
        </authorList>
    </citation>
    <scope>NUCLEOTIDE SEQUENCE</scope>
    <source>
        <strain evidence="12">BCRC 34297</strain>
    </source>
</reference>
<evidence type="ECO:0000256" key="7">
    <source>
        <dbReference type="ARBA" id="ARBA00023136"/>
    </source>
</evidence>
<dbReference type="AlphaFoldDB" id="A0A9W8H014"/>
<comment type="subcellular location">
    <subcellularLocation>
        <location evidence="1">Golgi apparatus membrane</location>
        <topology evidence="1">Peripheral membrane protein</topology>
    </subcellularLocation>
</comment>
<dbReference type="InterPro" id="IPR024602">
    <property type="entry name" value="COG_su2_N"/>
</dbReference>
<evidence type="ECO:0000313" key="12">
    <source>
        <dbReference type="EMBL" id="KAJ2757208.1"/>
    </source>
</evidence>
<proteinExistence type="inferred from homology"/>
<evidence type="ECO:0000256" key="9">
    <source>
        <dbReference type="SAM" id="MobiDB-lite"/>
    </source>
</evidence>
<evidence type="ECO:0000256" key="8">
    <source>
        <dbReference type="ARBA" id="ARBA00031344"/>
    </source>
</evidence>
<evidence type="ECO:0000256" key="3">
    <source>
        <dbReference type="ARBA" id="ARBA00020977"/>
    </source>
</evidence>
<dbReference type="Proteomes" id="UP001140011">
    <property type="component" value="Unassembled WGS sequence"/>
</dbReference>
<dbReference type="PANTHER" id="PTHR12961">
    <property type="entry name" value="CONSERVED OLIGOMERIC GOLGI COMPLEX COMPONENT 2"/>
    <property type="match status" value="1"/>
</dbReference>
<dbReference type="EMBL" id="JANBUH010000005">
    <property type="protein sequence ID" value="KAJ2757208.1"/>
    <property type="molecule type" value="Genomic_DNA"/>
</dbReference>
<comment type="similarity">
    <text evidence="2">Belongs to the COG2 family.</text>
</comment>
<evidence type="ECO:0000256" key="4">
    <source>
        <dbReference type="ARBA" id="ARBA00022448"/>
    </source>
</evidence>
<dbReference type="GO" id="GO:0007030">
    <property type="term" value="P:Golgi organization"/>
    <property type="evidence" value="ECO:0007669"/>
    <property type="project" value="InterPro"/>
</dbReference>
<evidence type="ECO:0000256" key="6">
    <source>
        <dbReference type="ARBA" id="ARBA00023034"/>
    </source>
</evidence>
<dbReference type="OrthoDB" id="332281at2759"/>
<evidence type="ECO:0000259" key="11">
    <source>
        <dbReference type="Pfam" id="PF12022"/>
    </source>
</evidence>
<keyword evidence="6" id="KW-0333">Golgi apparatus</keyword>
<evidence type="ECO:0000256" key="1">
    <source>
        <dbReference type="ARBA" id="ARBA00004395"/>
    </source>
</evidence>
<sequence length="722" mass="80482">MRADVSSSKPQSQHPAFDLEQFAETRLEEGKDLDALHLELSQQLIKVRRELHNLIDLRYEDFLGLSSSVAGIDTTINDIKQPLTDLSAQISEVHTELASKLEKIDARIAYRQAVRDKKHMLRLFIDLSQLLDRVNAVLSEAEQQLRASDNVGALAEHLKGLERAAGEFSQARYFVEKGGAYPFILQAAERMQEQEERLHAALDAFLISRIDEYVLAQSKGRMEPDSAHMGLLAQCLRTYTTVGEYERAEALIRERLVRPMVSEIFGGQPGKGMGLDPAVLSSMFQTTLDFIRHVGAPLARGISAHLPGCAATLEAHVFWREISATILSALPLLFVPGMPDRFHKNYLAACDFVRQFSALFNTLDRYPDLLASDESYVEFHRKWQLSAYFSIRKKQLTDAIDPRGQAESVLDQAAVDRILGELGLSTQLAAQALWAIRRCWAEDVYLEPLAPRFWQLTIQIILWYHHSASDALKVLIRSNADEELTAVDQLLAHIHDMFAFKQMCFDHIDSIRALLPTTEQALDASSISDSLKDAISQAFEPSDDAAAGAIEHISATIVAASCANLASQLRRTTSQFRHTNRAAPKSPSAFVSKLFAELSAVELKITSQDTLAMLRTQVCLGISREIARVSIEALSTISKTEASLHRLRKTTNRASHLDHSNDLPVPPGVDLRGTTPASDNDKIRRQIWLDVTETGRIITDSLNATAHEDYEHLVQLIVPLGT</sequence>
<evidence type="ECO:0000259" key="10">
    <source>
        <dbReference type="Pfam" id="PF06148"/>
    </source>
</evidence>
<dbReference type="GO" id="GO:0015031">
    <property type="term" value="P:protein transport"/>
    <property type="evidence" value="ECO:0007669"/>
    <property type="project" value="UniProtKB-KW"/>
</dbReference>
<evidence type="ECO:0000313" key="13">
    <source>
        <dbReference type="Proteomes" id="UP001140011"/>
    </source>
</evidence>
<dbReference type="PANTHER" id="PTHR12961:SF0">
    <property type="entry name" value="CONSERVED OLIGOMERIC GOLGI COMPLEX SUBUNIT 2"/>
    <property type="match status" value="1"/>
</dbReference>
<evidence type="ECO:0000256" key="2">
    <source>
        <dbReference type="ARBA" id="ARBA00007603"/>
    </source>
</evidence>
<organism evidence="12 13">
    <name type="scientific">Coemansia pectinata</name>
    <dbReference type="NCBI Taxonomy" id="1052879"/>
    <lineage>
        <taxon>Eukaryota</taxon>
        <taxon>Fungi</taxon>
        <taxon>Fungi incertae sedis</taxon>
        <taxon>Zoopagomycota</taxon>
        <taxon>Kickxellomycotina</taxon>
        <taxon>Kickxellomycetes</taxon>
        <taxon>Kickxellales</taxon>
        <taxon>Kickxellaceae</taxon>
        <taxon>Coemansia</taxon>
    </lineage>
</organism>
<keyword evidence="4" id="KW-0813">Transport</keyword>
<feature type="region of interest" description="Disordered" evidence="9">
    <location>
        <begin position="652"/>
        <end position="678"/>
    </location>
</feature>
<keyword evidence="13" id="KW-1185">Reference proteome</keyword>
<name>A0A9W8H014_9FUNG</name>
<dbReference type="InterPro" id="IPR009316">
    <property type="entry name" value="COG2"/>
</dbReference>
<protein>
    <recommendedName>
        <fullName evidence="3">Conserved oligomeric Golgi complex subunit 2</fullName>
    </recommendedName>
    <alternativeName>
        <fullName evidence="8">Component of oligomeric Golgi complex 2</fullName>
    </alternativeName>
</protein>
<dbReference type="Pfam" id="PF06148">
    <property type="entry name" value="COG2_N"/>
    <property type="match status" value="1"/>
</dbReference>
<dbReference type="InterPro" id="IPR024603">
    <property type="entry name" value="COG_complex_COG2_C"/>
</dbReference>
<gene>
    <name evidence="12" type="ORF">GGI19_000258</name>
</gene>
<dbReference type="Pfam" id="PF12022">
    <property type="entry name" value="COG2_C"/>
    <property type="match status" value="1"/>
</dbReference>
<keyword evidence="7" id="KW-0472">Membrane</keyword>
<dbReference type="GO" id="GO:0000139">
    <property type="term" value="C:Golgi membrane"/>
    <property type="evidence" value="ECO:0007669"/>
    <property type="project" value="UniProtKB-SubCell"/>
</dbReference>
<keyword evidence="5" id="KW-0653">Protein transport</keyword>
<feature type="domain" description="COG complex component COG2 C-terminal" evidence="11">
    <location>
        <begin position="381"/>
        <end position="691"/>
    </location>
</feature>
<evidence type="ECO:0000256" key="5">
    <source>
        <dbReference type="ARBA" id="ARBA00022927"/>
    </source>
</evidence>
<feature type="domain" description="Conserved oligomeric Golgi complex subunit 2 N-terminal" evidence="10">
    <location>
        <begin position="14"/>
        <end position="79"/>
    </location>
</feature>
<comment type="caution">
    <text evidence="12">The sequence shown here is derived from an EMBL/GenBank/DDBJ whole genome shotgun (WGS) entry which is preliminary data.</text>
</comment>
<accession>A0A9W8H014</accession>